<dbReference type="EMBL" id="JASBNA010000025">
    <property type="protein sequence ID" value="KAK7684446.1"/>
    <property type="molecule type" value="Genomic_DNA"/>
</dbReference>
<feature type="domain" description="Fungal-type protein kinase" evidence="1">
    <location>
        <begin position="1"/>
        <end position="30"/>
    </location>
</feature>
<organism evidence="2 3">
    <name type="scientific">Cerrena zonata</name>
    <dbReference type="NCBI Taxonomy" id="2478898"/>
    <lineage>
        <taxon>Eukaryota</taxon>
        <taxon>Fungi</taxon>
        <taxon>Dikarya</taxon>
        <taxon>Basidiomycota</taxon>
        <taxon>Agaricomycotina</taxon>
        <taxon>Agaricomycetes</taxon>
        <taxon>Polyporales</taxon>
        <taxon>Cerrenaceae</taxon>
        <taxon>Cerrena</taxon>
    </lineage>
</organism>
<reference evidence="2 3" key="1">
    <citation type="submission" date="2022-09" db="EMBL/GenBank/DDBJ databases">
        <authorList>
            <person name="Palmer J.M."/>
        </authorList>
    </citation>
    <scope>NUCLEOTIDE SEQUENCE [LARGE SCALE GENOMIC DNA]</scope>
    <source>
        <strain evidence="2 3">DSM 7382</strain>
    </source>
</reference>
<evidence type="ECO:0000313" key="3">
    <source>
        <dbReference type="Proteomes" id="UP001385951"/>
    </source>
</evidence>
<keyword evidence="3" id="KW-1185">Reference proteome</keyword>
<evidence type="ECO:0000313" key="2">
    <source>
        <dbReference type="EMBL" id="KAK7684446.1"/>
    </source>
</evidence>
<accession>A0AAW0FUB7</accession>
<protein>
    <recommendedName>
        <fullName evidence="1">Fungal-type protein kinase domain-containing protein</fullName>
    </recommendedName>
</protein>
<proteinExistence type="predicted"/>
<comment type="caution">
    <text evidence="2">The sequence shown here is derived from an EMBL/GenBank/DDBJ whole genome shotgun (WGS) entry which is preliminary data.</text>
</comment>
<dbReference type="AlphaFoldDB" id="A0AAW0FUB7"/>
<dbReference type="Pfam" id="PF17667">
    <property type="entry name" value="Pkinase_fungal"/>
    <property type="match status" value="1"/>
</dbReference>
<gene>
    <name evidence="2" type="ORF">QCA50_012393</name>
</gene>
<name>A0AAW0FUB7_9APHY</name>
<sequence length="138" mass="16725">MALDLLQNNKITHRYRHDMESFFYVLCFFCAQFRPITSDNPKPYFAHLSDWESDDRTLISIKKRSFLLDQWIEPLREDTFDNVFDYSWGLSKAYAKLFIARRRNDDQKKQLALEEIRRVNEEADEAVSYEVFRDILKR</sequence>
<dbReference type="InterPro" id="IPR040976">
    <property type="entry name" value="Pkinase_fungal"/>
</dbReference>
<dbReference type="Proteomes" id="UP001385951">
    <property type="component" value="Unassembled WGS sequence"/>
</dbReference>
<evidence type="ECO:0000259" key="1">
    <source>
        <dbReference type="Pfam" id="PF17667"/>
    </source>
</evidence>